<name>A0AAD7EH51_9AGAR</name>
<dbReference type="Proteomes" id="UP001218218">
    <property type="component" value="Unassembled WGS sequence"/>
</dbReference>
<protein>
    <submittedName>
        <fullName evidence="1">Uncharacterized protein</fullName>
    </submittedName>
</protein>
<organism evidence="1 2">
    <name type="scientific">Mycena albidolilacea</name>
    <dbReference type="NCBI Taxonomy" id="1033008"/>
    <lineage>
        <taxon>Eukaryota</taxon>
        <taxon>Fungi</taxon>
        <taxon>Dikarya</taxon>
        <taxon>Basidiomycota</taxon>
        <taxon>Agaricomycotina</taxon>
        <taxon>Agaricomycetes</taxon>
        <taxon>Agaricomycetidae</taxon>
        <taxon>Agaricales</taxon>
        <taxon>Marasmiineae</taxon>
        <taxon>Mycenaceae</taxon>
        <taxon>Mycena</taxon>
    </lineage>
</organism>
<proteinExistence type="predicted"/>
<gene>
    <name evidence="1" type="ORF">DFH08DRAFT_674588</name>
</gene>
<feature type="non-terminal residue" evidence="1">
    <location>
        <position position="132"/>
    </location>
</feature>
<reference evidence="1" key="1">
    <citation type="submission" date="2023-03" db="EMBL/GenBank/DDBJ databases">
        <title>Massive genome expansion in bonnet fungi (Mycena s.s.) driven by repeated elements and novel gene families across ecological guilds.</title>
        <authorList>
            <consortium name="Lawrence Berkeley National Laboratory"/>
            <person name="Harder C.B."/>
            <person name="Miyauchi S."/>
            <person name="Viragh M."/>
            <person name="Kuo A."/>
            <person name="Thoen E."/>
            <person name="Andreopoulos B."/>
            <person name="Lu D."/>
            <person name="Skrede I."/>
            <person name="Drula E."/>
            <person name="Henrissat B."/>
            <person name="Morin E."/>
            <person name="Kohler A."/>
            <person name="Barry K."/>
            <person name="LaButti K."/>
            <person name="Morin E."/>
            <person name="Salamov A."/>
            <person name="Lipzen A."/>
            <person name="Mereny Z."/>
            <person name="Hegedus B."/>
            <person name="Baldrian P."/>
            <person name="Stursova M."/>
            <person name="Weitz H."/>
            <person name="Taylor A."/>
            <person name="Grigoriev I.V."/>
            <person name="Nagy L.G."/>
            <person name="Martin F."/>
            <person name="Kauserud H."/>
        </authorList>
    </citation>
    <scope>NUCLEOTIDE SEQUENCE</scope>
    <source>
        <strain evidence="1">CBHHK002</strain>
    </source>
</reference>
<dbReference type="EMBL" id="JARIHO010000052">
    <property type="protein sequence ID" value="KAJ7320990.1"/>
    <property type="molecule type" value="Genomic_DNA"/>
</dbReference>
<evidence type="ECO:0000313" key="2">
    <source>
        <dbReference type="Proteomes" id="UP001218218"/>
    </source>
</evidence>
<sequence>FNCTAPNGAVLALPHGGQVEKLRPVRFMREYAAKNAESWYKYLNGTKGFELMNGSLLLITGCEKAKSWGMAMFHNVSPQIEFPPLSFRPTTDVQNSHKYHWQGAYCHWRHADPPVDDSPLNQTTFIHAFTIS</sequence>
<feature type="non-terminal residue" evidence="1">
    <location>
        <position position="1"/>
    </location>
</feature>
<comment type="caution">
    <text evidence="1">The sequence shown here is derived from an EMBL/GenBank/DDBJ whole genome shotgun (WGS) entry which is preliminary data.</text>
</comment>
<keyword evidence="2" id="KW-1185">Reference proteome</keyword>
<dbReference type="AlphaFoldDB" id="A0AAD7EH51"/>
<evidence type="ECO:0000313" key="1">
    <source>
        <dbReference type="EMBL" id="KAJ7320990.1"/>
    </source>
</evidence>
<accession>A0AAD7EH51</accession>